<dbReference type="SUPFAM" id="SSF55120">
    <property type="entry name" value="Pseudouridine synthase"/>
    <property type="match status" value="1"/>
</dbReference>
<dbReference type="Proteomes" id="UP000295184">
    <property type="component" value="Unassembled WGS sequence"/>
</dbReference>
<dbReference type="InterPro" id="IPR050188">
    <property type="entry name" value="RluA_PseudoU_synthase"/>
</dbReference>
<dbReference type="GeneID" id="97380377"/>
<dbReference type="GO" id="GO:0140098">
    <property type="term" value="F:catalytic activity, acting on RNA"/>
    <property type="evidence" value="ECO:0007669"/>
    <property type="project" value="UniProtKB-ARBA"/>
</dbReference>
<dbReference type="PANTHER" id="PTHR21600:SF35">
    <property type="entry name" value="PSEUDOURIDINE SYNTHASE"/>
    <property type="match status" value="1"/>
</dbReference>
<evidence type="ECO:0000256" key="2">
    <source>
        <dbReference type="ARBA" id="ARBA00010876"/>
    </source>
</evidence>
<dbReference type="NCBIfam" id="TIGR00005">
    <property type="entry name" value="rluA_subfam"/>
    <property type="match status" value="1"/>
</dbReference>
<dbReference type="RefSeq" id="WP_058967151.1">
    <property type="nucleotide sequence ID" value="NZ_CABKVM010000019.1"/>
</dbReference>
<accession>A0A4R1QP24</accession>
<evidence type="ECO:0000313" key="7">
    <source>
        <dbReference type="Proteomes" id="UP000295184"/>
    </source>
</evidence>
<dbReference type="InterPro" id="IPR006145">
    <property type="entry name" value="PsdUridine_synth_RsuA/RluA"/>
</dbReference>
<sequence length="286" mass="31162">MELSFIVPPRFEGGCLRDFLRASGVSATLIKAVKNETGGFWVEDGPARTCDTVHAGQMVTFVLPPEKPTTVEPQDIPLTIAYESQHVMVLEKPAGMAVHPTLNYADGTLANAYMGLLRQRGQQGVFRPVNRIDKDTSGLVLCAKNAYAAPLLAKGVSKVYRAVLEGCPDRKEGQIDAPIDRAPGSIILRRVSPEGKPSHTRYTVEAEKNGLCLVAAVPLTGRTHQLRVHFSHIGCPLAGDELYGGSRQRIGRQALHCARMEFTEPGTQKTVVVESPLPPDMQRLME</sequence>
<comment type="caution">
    <text evidence="6">The sequence shown here is derived from an EMBL/GenBank/DDBJ whole genome shotgun (WGS) entry which is preliminary data.</text>
</comment>
<dbReference type="STRING" id="1650663.GCA_001486665_03565"/>
<dbReference type="GO" id="GO:0000455">
    <property type="term" value="P:enzyme-directed rRNA pseudouridine synthesis"/>
    <property type="evidence" value="ECO:0007669"/>
    <property type="project" value="TreeGrafter"/>
</dbReference>
<feature type="domain" description="Pseudouridine synthase RsuA/RluA-like" evidence="5">
    <location>
        <begin position="86"/>
        <end position="232"/>
    </location>
</feature>
<protein>
    <recommendedName>
        <fullName evidence="4">Pseudouridine synthase</fullName>
        <ecNumber evidence="4">5.4.99.-</ecNumber>
    </recommendedName>
</protein>
<comment type="similarity">
    <text evidence="2 4">Belongs to the pseudouridine synthase RluA family.</text>
</comment>
<reference evidence="6 7" key="1">
    <citation type="submission" date="2019-03" db="EMBL/GenBank/DDBJ databases">
        <title>Genomic Encyclopedia of Type Strains, Phase IV (KMG-IV): sequencing the most valuable type-strain genomes for metagenomic binning, comparative biology and taxonomic classification.</title>
        <authorList>
            <person name="Goeker M."/>
        </authorList>
    </citation>
    <scope>NUCLEOTIDE SEQUENCE [LARGE SCALE GENOMIC DNA]</scope>
    <source>
        <strain evidence="6 7">DSM 100451</strain>
    </source>
</reference>
<comment type="function">
    <text evidence="4">Responsible for synthesis of pseudouridine from uracil.</text>
</comment>
<evidence type="ECO:0000256" key="4">
    <source>
        <dbReference type="RuleBase" id="RU362028"/>
    </source>
</evidence>
<comment type="catalytic activity">
    <reaction evidence="1 4">
        <text>a uridine in RNA = a pseudouridine in RNA</text>
        <dbReference type="Rhea" id="RHEA:48348"/>
        <dbReference type="Rhea" id="RHEA-COMP:12068"/>
        <dbReference type="Rhea" id="RHEA-COMP:12069"/>
        <dbReference type="ChEBI" id="CHEBI:65314"/>
        <dbReference type="ChEBI" id="CHEBI:65315"/>
    </reaction>
</comment>
<dbReference type="GO" id="GO:0009982">
    <property type="term" value="F:pseudouridine synthase activity"/>
    <property type="evidence" value="ECO:0007669"/>
    <property type="project" value="InterPro"/>
</dbReference>
<dbReference type="PANTHER" id="PTHR21600">
    <property type="entry name" value="MITOCHONDRIAL RNA PSEUDOURIDINE SYNTHASE"/>
    <property type="match status" value="1"/>
</dbReference>
<dbReference type="PROSITE" id="PS01129">
    <property type="entry name" value="PSI_RLU"/>
    <property type="match status" value="1"/>
</dbReference>
<evidence type="ECO:0000313" key="6">
    <source>
        <dbReference type="EMBL" id="TCL55549.1"/>
    </source>
</evidence>
<evidence type="ECO:0000256" key="1">
    <source>
        <dbReference type="ARBA" id="ARBA00000073"/>
    </source>
</evidence>
<evidence type="ECO:0000259" key="5">
    <source>
        <dbReference type="Pfam" id="PF00849"/>
    </source>
</evidence>
<dbReference type="OrthoDB" id="9807829at2"/>
<dbReference type="AlphaFoldDB" id="A0A4R1QP24"/>
<dbReference type="Gene3D" id="3.30.2350.10">
    <property type="entry name" value="Pseudouridine synthase"/>
    <property type="match status" value="1"/>
</dbReference>
<dbReference type="InterPro" id="IPR006225">
    <property type="entry name" value="PsdUridine_synth_RluC/D"/>
</dbReference>
<evidence type="ECO:0000256" key="3">
    <source>
        <dbReference type="PIRSR" id="PIRSR606225-1"/>
    </source>
</evidence>
<name>A0A4R1QP24_9FIRM</name>
<dbReference type="InterPro" id="IPR006224">
    <property type="entry name" value="PsdUridine_synth_RluA-like_CS"/>
</dbReference>
<organism evidence="6 7">
    <name type="scientific">Allofournierella massiliensis</name>
    <dbReference type="NCBI Taxonomy" id="1650663"/>
    <lineage>
        <taxon>Bacteria</taxon>
        <taxon>Bacillati</taxon>
        <taxon>Bacillota</taxon>
        <taxon>Clostridia</taxon>
        <taxon>Eubacteriales</taxon>
        <taxon>Oscillospiraceae</taxon>
        <taxon>Allofournierella</taxon>
    </lineage>
</organism>
<feature type="active site" evidence="3">
    <location>
        <position position="133"/>
    </location>
</feature>
<dbReference type="CDD" id="cd02869">
    <property type="entry name" value="PseudoU_synth_RluA_like"/>
    <property type="match status" value="1"/>
</dbReference>
<keyword evidence="4" id="KW-0413">Isomerase</keyword>
<dbReference type="InterPro" id="IPR020103">
    <property type="entry name" value="PsdUridine_synth_cat_dom_sf"/>
</dbReference>
<dbReference type="Pfam" id="PF00849">
    <property type="entry name" value="PseudoU_synth_2"/>
    <property type="match status" value="1"/>
</dbReference>
<gene>
    <name evidence="6" type="ORF">EDD77_11664</name>
</gene>
<dbReference type="GO" id="GO:0003723">
    <property type="term" value="F:RNA binding"/>
    <property type="evidence" value="ECO:0007669"/>
    <property type="project" value="InterPro"/>
</dbReference>
<proteinExistence type="inferred from homology"/>
<dbReference type="EC" id="5.4.99.-" evidence="4"/>
<dbReference type="EMBL" id="SLUM01000016">
    <property type="protein sequence ID" value="TCL55549.1"/>
    <property type="molecule type" value="Genomic_DNA"/>
</dbReference>